<dbReference type="Proteomes" id="UP000298218">
    <property type="component" value="Unassembled WGS sequence"/>
</dbReference>
<dbReference type="PANTHER" id="PTHR33627">
    <property type="entry name" value="TRANSPOSASE"/>
    <property type="match status" value="1"/>
</dbReference>
<proteinExistence type="predicted"/>
<accession>A0A4Y8KJK0</accession>
<protein>
    <submittedName>
        <fullName evidence="2">Transposase</fullName>
    </submittedName>
</protein>
<organism evidence="2 3">
    <name type="scientific">Cryobacterium psychrophilum</name>
    <dbReference type="NCBI Taxonomy" id="41988"/>
    <lineage>
        <taxon>Bacteria</taxon>
        <taxon>Bacillati</taxon>
        <taxon>Actinomycetota</taxon>
        <taxon>Actinomycetes</taxon>
        <taxon>Micrococcales</taxon>
        <taxon>Microbacteriaceae</taxon>
        <taxon>Cryobacterium</taxon>
    </lineage>
</organism>
<name>A0A4Y8KJK0_9MICO</name>
<evidence type="ECO:0000259" key="1">
    <source>
        <dbReference type="Pfam" id="PF13546"/>
    </source>
</evidence>
<dbReference type="OrthoDB" id="4954307at2"/>
<feature type="domain" description="Transposase IS701-like DDE" evidence="1">
    <location>
        <begin position="13"/>
        <end position="186"/>
    </location>
</feature>
<dbReference type="PANTHER" id="PTHR33627:SF1">
    <property type="entry name" value="TRANSPOSASE"/>
    <property type="match status" value="1"/>
</dbReference>
<sequence length="200" mass="22181">MSACRLLILTATCCLYVHGLMLDGRRKSMQPMGGRLGVDYQQLQQFLCAWPWKVEPVRRVLVRKAVEVIGPDAWVVDDTGFKTDGISSPSVSRQYSGALGKIGNCQIAVSIHAATDKASCPLDWRLYVPEAWGDTCADTNEQVETVAARRAKAQIPDVQRHRTKWAMALEMIDELGVWGYRRKIMTATPAMARSPRSAAS</sequence>
<dbReference type="InterPro" id="IPR039365">
    <property type="entry name" value="IS701-like"/>
</dbReference>
<comment type="caution">
    <text evidence="2">The sequence shown here is derived from an EMBL/GenBank/DDBJ whole genome shotgun (WGS) entry which is preliminary data.</text>
</comment>
<reference evidence="2 3" key="1">
    <citation type="submission" date="2019-03" db="EMBL/GenBank/DDBJ databases">
        <title>Genomics of glacier-inhabiting Cryobacterium strains.</title>
        <authorList>
            <person name="Liu Q."/>
            <person name="Xin Y.-H."/>
        </authorList>
    </citation>
    <scope>NUCLEOTIDE SEQUENCE [LARGE SCALE GENOMIC DNA]</scope>
    <source>
        <strain evidence="2 3">CGMCC 1.4292</strain>
    </source>
</reference>
<keyword evidence="3" id="KW-1185">Reference proteome</keyword>
<evidence type="ECO:0000313" key="3">
    <source>
        <dbReference type="Proteomes" id="UP000298218"/>
    </source>
</evidence>
<dbReference type="Pfam" id="PF13546">
    <property type="entry name" value="DDE_5"/>
    <property type="match status" value="1"/>
</dbReference>
<evidence type="ECO:0000313" key="2">
    <source>
        <dbReference type="EMBL" id="TFD76234.1"/>
    </source>
</evidence>
<dbReference type="EMBL" id="SOHQ01000039">
    <property type="protein sequence ID" value="TFD76234.1"/>
    <property type="molecule type" value="Genomic_DNA"/>
</dbReference>
<dbReference type="AlphaFoldDB" id="A0A4Y8KJK0"/>
<dbReference type="InterPro" id="IPR038721">
    <property type="entry name" value="IS701-like_DDE_dom"/>
</dbReference>
<gene>
    <name evidence="2" type="ORF">E3T53_14190</name>
</gene>